<protein>
    <submittedName>
        <fullName evidence="1">Uncharacterized protein</fullName>
    </submittedName>
</protein>
<comment type="caution">
    <text evidence="1">The sequence shown here is derived from an EMBL/GenBank/DDBJ whole genome shotgun (WGS) entry which is preliminary data.</text>
</comment>
<proteinExistence type="predicted"/>
<dbReference type="AlphaFoldDB" id="A0A7J6VXQ2"/>
<dbReference type="Proteomes" id="UP000554482">
    <property type="component" value="Unassembled WGS sequence"/>
</dbReference>
<organism evidence="1 2">
    <name type="scientific">Thalictrum thalictroides</name>
    <name type="common">Rue-anemone</name>
    <name type="synonym">Anemone thalictroides</name>
    <dbReference type="NCBI Taxonomy" id="46969"/>
    <lineage>
        <taxon>Eukaryota</taxon>
        <taxon>Viridiplantae</taxon>
        <taxon>Streptophyta</taxon>
        <taxon>Embryophyta</taxon>
        <taxon>Tracheophyta</taxon>
        <taxon>Spermatophyta</taxon>
        <taxon>Magnoliopsida</taxon>
        <taxon>Ranunculales</taxon>
        <taxon>Ranunculaceae</taxon>
        <taxon>Thalictroideae</taxon>
        <taxon>Thalictrum</taxon>
    </lineage>
</organism>
<keyword evidence="2" id="KW-1185">Reference proteome</keyword>
<reference evidence="1 2" key="1">
    <citation type="submission" date="2020-06" db="EMBL/GenBank/DDBJ databases">
        <title>Transcriptomic and genomic resources for Thalictrum thalictroides and T. hernandezii: Facilitating candidate gene discovery in an emerging model plant lineage.</title>
        <authorList>
            <person name="Arias T."/>
            <person name="Riano-Pachon D.M."/>
            <person name="Di Stilio V.S."/>
        </authorList>
    </citation>
    <scope>NUCLEOTIDE SEQUENCE [LARGE SCALE GENOMIC DNA]</scope>
    <source>
        <strain evidence="2">cv. WT478/WT964</strain>
        <tissue evidence="1">Leaves</tissue>
    </source>
</reference>
<evidence type="ECO:0000313" key="1">
    <source>
        <dbReference type="EMBL" id="KAF5188970.1"/>
    </source>
</evidence>
<sequence length="62" mass="7291">WKKPYRKMDHPQFLMTIAFLKKKRARLRGFICYAPKSYLLLGDISPFTTMSDKIIKEGGLKL</sequence>
<gene>
    <name evidence="1" type="ORF">FRX31_021443</name>
</gene>
<evidence type="ECO:0000313" key="2">
    <source>
        <dbReference type="Proteomes" id="UP000554482"/>
    </source>
</evidence>
<name>A0A7J6VXQ2_THATH</name>
<feature type="non-terminal residue" evidence="1">
    <location>
        <position position="62"/>
    </location>
</feature>
<accession>A0A7J6VXQ2</accession>
<dbReference type="EMBL" id="JABWDY010026113">
    <property type="protein sequence ID" value="KAF5188970.1"/>
    <property type="molecule type" value="Genomic_DNA"/>
</dbReference>